<dbReference type="Pfam" id="PF03881">
    <property type="entry name" value="Fructosamin_kin"/>
    <property type="match status" value="1"/>
</dbReference>
<protein>
    <recommendedName>
        <fullName evidence="1">protein-ribulosamine 3-kinase</fullName>
        <ecNumber evidence="1">2.7.1.172</ecNumber>
    </recommendedName>
</protein>
<dbReference type="PANTHER" id="PTHR12149">
    <property type="entry name" value="FRUCTOSAMINE 3 KINASE-RELATED PROTEIN"/>
    <property type="match status" value="1"/>
</dbReference>
<reference evidence="4 5" key="1">
    <citation type="submission" date="2019-06" db="EMBL/GenBank/DDBJ databases">
        <authorList>
            <person name="Broberg M."/>
        </authorList>
    </citation>
    <scope>NUCLEOTIDE SEQUENCE [LARGE SCALE GENOMIC DNA]</scope>
</reference>
<proteinExistence type="inferred from homology"/>
<dbReference type="SUPFAM" id="SSF56112">
    <property type="entry name" value="Protein kinase-like (PK-like)"/>
    <property type="match status" value="1"/>
</dbReference>
<organism evidence="4 5">
    <name type="scientific">Bionectria ochroleuca</name>
    <name type="common">Gliocladium roseum</name>
    <dbReference type="NCBI Taxonomy" id="29856"/>
    <lineage>
        <taxon>Eukaryota</taxon>
        <taxon>Fungi</taxon>
        <taxon>Dikarya</taxon>
        <taxon>Ascomycota</taxon>
        <taxon>Pezizomycotina</taxon>
        <taxon>Sordariomycetes</taxon>
        <taxon>Hypocreomycetidae</taxon>
        <taxon>Hypocreales</taxon>
        <taxon>Bionectriaceae</taxon>
        <taxon>Clonostachys</taxon>
    </lineage>
</organism>
<dbReference type="EMBL" id="CABFNS010000185">
    <property type="protein sequence ID" value="VUC20623.1"/>
    <property type="molecule type" value="Genomic_DNA"/>
</dbReference>
<comment type="caution">
    <text evidence="4">The sequence shown here is derived from an EMBL/GenBank/DDBJ whole genome shotgun (WGS) entry which is preliminary data.</text>
</comment>
<dbReference type="Gene3D" id="3.90.1200.10">
    <property type="match status" value="1"/>
</dbReference>
<accession>A0ABY6TR82</accession>
<dbReference type="InterPro" id="IPR016477">
    <property type="entry name" value="Fructo-/Ketosamine-3-kinase"/>
</dbReference>
<dbReference type="PANTHER" id="PTHR12149:SF8">
    <property type="entry name" value="PROTEIN-RIBULOSAMINE 3-KINASE"/>
    <property type="match status" value="1"/>
</dbReference>
<evidence type="ECO:0000313" key="4">
    <source>
        <dbReference type="EMBL" id="VUC20623.1"/>
    </source>
</evidence>
<evidence type="ECO:0000313" key="5">
    <source>
        <dbReference type="Proteomes" id="UP000766486"/>
    </source>
</evidence>
<gene>
    <name evidence="4" type="ORF">CLO192961_LOCUS27278</name>
</gene>
<evidence type="ECO:0000256" key="2">
    <source>
        <dbReference type="ARBA" id="ARBA00048655"/>
    </source>
</evidence>
<evidence type="ECO:0000256" key="3">
    <source>
        <dbReference type="PIRNR" id="PIRNR006221"/>
    </source>
</evidence>
<comment type="similarity">
    <text evidence="3">Belongs to the fructosamine kinase family.</text>
</comment>
<sequence length="283" mass="32368">MDERLDPAILAALPEQYEVIEVREHGTSSWSSGYIIEGEVDGEECSFFLKIIARPGHAQMALGEYESQKALGHYLPDNAVIPLAHGTLEEDDSKSFFLAPFREFTDEIIEKDKVIEVLTKLHTSAISPTGKFGFEATTFNGVVPLLNEWCDSWEEYFTRQFLSDIKWEQSIRGPDPEFDEIATEFFAKVIPRLLRPLQSGNRSITPVLIHGDIWHGNVKIDQDTSNIVLFDSCCCYAHNELELYMMREERYQFSNGFIEPYLDIMGKSEPAEDFDDRNALYAM</sequence>
<keyword evidence="5" id="KW-1185">Reference proteome</keyword>
<keyword evidence="3" id="KW-0808">Transferase</keyword>
<dbReference type="Proteomes" id="UP000766486">
    <property type="component" value="Unassembled WGS sequence"/>
</dbReference>
<evidence type="ECO:0000256" key="1">
    <source>
        <dbReference type="ARBA" id="ARBA00011961"/>
    </source>
</evidence>
<dbReference type="InterPro" id="IPR011009">
    <property type="entry name" value="Kinase-like_dom_sf"/>
</dbReference>
<name>A0ABY6TR82_BIOOC</name>
<dbReference type="EC" id="2.7.1.172" evidence="1"/>
<dbReference type="PIRSF" id="PIRSF006221">
    <property type="entry name" value="Ketosamine-3-kinase"/>
    <property type="match status" value="1"/>
</dbReference>
<keyword evidence="3" id="KW-0418">Kinase</keyword>
<comment type="catalytic activity">
    <reaction evidence="2">
        <text>N(6)-D-ribulosyl-L-lysyl-[protein] + ATP = N(6)-(3-O-phospho-D-ribulosyl)-L-lysyl-[protein] + ADP + H(+)</text>
        <dbReference type="Rhea" id="RHEA:48432"/>
        <dbReference type="Rhea" id="RHEA-COMP:12103"/>
        <dbReference type="Rhea" id="RHEA-COMP:12104"/>
        <dbReference type="ChEBI" id="CHEBI:15378"/>
        <dbReference type="ChEBI" id="CHEBI:30616"/>
        <dbReference type="ChEBI" id="CHEBI:90418"/>
        <dbReference type="ChEBI" id="CHEBI:90420"/>
        <dbReference type="ChEBI" id="CHEBI:456216"/>
        <dbReference type="EC" id="2.7.1.172"/>
    </reaction>
    <physiologicalReaction direction="left-to-right" evidence="2">
        <dbReference type="Rhea" id="RHEA:48433"/>
    </physiologicalReaction>
</comment>